<dbReference type="Proteomes" id="UP000053300">
    <property type="component" value="Unassembled WGS sequence"/>
</dbReference>
<proteinExistence type="inferred from homology"/>
<reference evidence="10 11" key="1">
    <citation type="submission" date="2015-12" db="EMBL/GenBank/DDBJ databases">
        <title>Complete genome sequence of a multi-drug resistant strain Acidovorax sp. 12322-1.</title>
        <authorList>
            <person name="Ming D."/>
            <person name="Wang M."/>
            <person name="Hu S."/>
            <person name="Zhou Y."/>
            <person name="Jiang T."/>
        </authorList>
    </citation>
    <scope>NUCLEOTIDE SEQUENCE [LARGE SCALE GENOMIC DNA]</scope>
    <source>
        <strain evidence="10 11">12322-1</strain>
    </source>
</reference>
<dbReference type="InterPro" id="IPR007627">
    <property type="entry name" value="RNA_pol_sigma70_r2"/>
</dbReference>
<dbReference type="SUPFAM" id="SSF88946">
    <property type="entry name" value="Sigma2 domain of RNA polymerase sigma factors"/>
    <property type="match status" value="1"/>
</dbReference>
<evidence type="ECO:0000256" key="1">
    <source>
        <dbReference type="ARBA" id="ARBA00023015"/>
    </source>
</evidence>
<dbReference type="CDD" id="cd06171">
    <property type="entry name" value="Sigma70_r4"/>
    <property type="match status" value="1"/>
</dbReference>
<evidence type="ECO:0000259" key="8">
    <source>
        <dbReference type="PROSITE" id="PS00715"/>
    </source>
</evidence>
<feature type="repeat" description="ANK" evidence="5">
    <location>
        <begin position="1"/>
        <end position="27"/>
    </location>
</feature>
<dbReference type="AlphaFoldDB" id="A0A0W7YTK3"/>
<feature type="domain" description="RNA polymerase sigma-70" evidence="8">
    <location>
        <begin position="468"/>
        <end position="481"/>
    </location>
</feature>
<comment type="function">
    <text evidence="6">Sigma factors are initiation factors that promote the attachment of RNA polymerase to specific initiation sites and are then released.</text>
</comment>
<organism evidence="10 11">
    <name type="scientific">Comamonas kerstersii</name>
    <dbReference type="NCBI Taxonomy" id="225992"/>
    <lineage>
        <taxon>Bacteria</taxon>
        <taxon>Pseudomonadati</taxon>
        <taxon>Pseudomonadota</taxon>
        <taxon>Betaproteobacteria</taxon>
        <taxon>Burkholderiales</taxon>
        <taxon>Comamonadaceae</taxon>
        <taxon>Comamonas</taxon>
    </lineage>
</organism>
<comment type="caution">
    <text evidence="10">The sequence shown here is derived from an EMBL/GenBank/DDBJ whole genome shotgun (WGS) entry which is preliminary data.</text>
</comment>
<feature type="compositionally biased region" description="Basic and acidic residues" evidence="7">
    <location>
        <begin position="217"/>
        <end position="226"/>
    </location>
</feature>
<dbReference type="PRINTS" id="PR00046">
    <property type="entry name" value="SIGMA70FCT"/>
</dbReference>
<dbReference type="InterPro" id="IPR036770">
    <property type="entry name" value="Ankyrin_rpt-contain_sf"/>
</dbReference>
<feature type="region of interest" description="Disordered" evidence="7">
    <location>
        <begin position="668"/>
        <end position="723"/>
    </location>
</feature>
<dbReference type="InterPro" id="IPR002110">
    <property type="entry name" value="Ankyrin_rpt"/>
</dbReference>
<evidence type="ECO:0000256" key="4">
    <source>
        <dbReference type="ARBA" id="ARBA00023163"/>
    </source>
</evidence>
<dbReference type="GO" id="GO:0003677">
    <property type="term" value="F:DNA binding"/>
    <property type="evidence" value="ECO:0007669"/>
    <property type="project" value="UniProtKB-KW"/>
</dbReference>
<dbReference type="GO" id="GO:0016987">
    <property type="term" value="F:sigma factor activity"/>
    <property type="evidence" value="ECO:0007669"/>
    <property type="project" value="UniProtKB-KW"/>
</dbReference>
<evidence type="ECO:0000256" key="5">
    <source>
        <dbReference type="PROSITE-ProRule" id="PRU00023"/>
    </source>
</evidence>
<comment type="similarity">
    <text evidence="6">Belongs to the sigma-70 factor family.</text>
</comment>
<dbReference type="Pfam" id="PF04545">
    <property type="entry name" value="Sigma70_r4"/>
    <property type="match status" value="1"/>
</dbReference>
<evidence type="ECO:0000313" key="11">
    <source>
        <dbReference type="Proteomes" id="UP000053300"/>
    </source>
</evidence>
<dbReference type="InterPro" id="IPR000943">
    <property type="entry name" value="RNA_pol_sigma70"/>
</dbReference>
<dbReference type="SUPFAM" id="SSF88659">
    <property type="entry name" value="Sigma3 and sigma4 domains of RNA polymerase sigma factors"/>
    <property type="match status" value="2"/>
</dbReference>
<dbReference type="NCBIfam" id="TIGR02937">
    <property type="entry name" value="sigma70-ECF"/>
    <property type="match status" value="1"/>
</dbReference>
<dbReference type="SUPFAM" id="SSF48403">
    <property type="entry name" value="Ankyrin repeat"/>
    <property type="match status" value="1"/>
</dbReference>
<evidence type="ECO:0000313" key="10">
    <source>
        <dbReference type="EMBL" id="KUF38365.1"/>
    </source>
</evidence>
<feature type="compositionally biased region" description="Polar residues" evidence="7">
    <location>
        <begin position="693"/>
        <end position="706"/>
    </location>
</feature>
<keyword evidence="2 6" id="KW-0731">Sigma factor</keyword>
<dbReference type="EMBL" id="LPXH01000040">
    <property type="protein sequence ID" value="KUF38365.1"/>
    <property type="molecule type" value="Genomic_DNA"/>
</dbReference>
<protein>
    <recommendedName>
        <fullName evidence="6">RNA polymerase sigma factor</fullName>
    </recommendedName>
</protein>
<keyword evidence="11" id="KW-1185">Reference proteome</keyword>
<feature type="domain" description="RNA polymerase sigma-70" evidence="9">
    <location>
        <begin position="635"/>
        <end position="661"/>
    </location>
</feature>
<dbReference type="InterPro" id="IPR013325">
    <property type="entry name" value="RNA_pol_sigma_r2"/>
</dbReference>
<evidence type="ECO:0000256" key="2">
    <source>
        <dbReference type="ARBA" id="ARBA00023082"/>
    </source>
</evidence>
<dbReference type="Gene3D" id="1.10.10.10">
    <property type="entry name" value="Winged helix-like DNA-binding domain superfamily/Winged helix DNA-binding domain"/>
    <property type="match status" value="2"/>
</dbReference>
<dbReference type="PANTHER" id="PTHR30603">
    <property type="entry name" value="RNA POLYMERASE SIGMA FACTOR RPO"/>
    <property type="match status" value="1"/>
</dbReference>
<dbReference type="Gene3D" id="1.25.40.20">
    <property type="entry name" value="Ankyrin repeat-containing domain"/>
    <property type="match status" value="1"/>
</dbReference>
<dbReference type="PROSITE" id="PS50088">
    <property type="entry name" value="ANK_REPEAT"/>
    <property type="match status" value="1"/>
</dbReference>
<evidence type="ECO:0000256" key="3">
    <source>
        <dbReference type="ARBA" id="ARBA00023125"/>
    </source>
</evidence>
<feature type="compositionally biased region" description="Polar residues" evidence="7">
    <location>
        <begin position="668"/>
        <end position="682"/>
    </location>
</feature>
<name>A0A0W7YTK3_9BURK</name>
<evidence type="ECO:0000259" key="9">
    <source>
        <dbReference type="PROSITE" id="PS00716"/>
    </source>
</evidence>
<keyword evidence="3 6" id="KW-0238">DNA-binding</keyword>
<feature type="region of interest" description="Disordered" evidence="7">
    <location>
        <begin position="217"/>
        <end position="237"/>
    </location>
</feature>
<keyword evidence="5" id="KW-0040">ANK repeat</keyword>
<dbReference type="Pfam" id="PF13637">
    <property type="entry name" value="Ank_4"/>
    <property type="match status" value="1"/>
</dbReference>
<dbReference type="PROSITE" id="PS00715">
    <property type="entry name" value="SIGMA70_1"/>
    <property type="match status" value="1"/>
</dbReference>
<dbReference type="PROSITE" id="PS00716">
    <property type="entry name" value="SIGMA70_2"/>
    <property type="match status" value="1"/>
</dbReference>
<dbReference type="InterPro" id="IPR050239">
    <property type="entry name" value="Sigma-70_RNA_pol_init_factors"/>
</dbReference>
<keyword evidence="4 6" id="KW-0804">Transcription</keyword>
<dbReference type="PROSITE" id="PS50297">
    <property type="entry name" value="ANK_REP_REGION"/>
    <property type="match status" value="1"/>
</dbReference>
<dbReference type="InterPro" id="IPR036388">
    <property type="entry name" value="WH-like_DNA-bd_sf"/>
</dbReference>
<dbReference type="Pfam" id="PF04542">
    <property type="entry name" value="Sigma70_r2"/>
    <property type="match status" value="1"/>
</dbReference>
<dbReference type="InterPro" id="IPR007630">
    <property type="entry name" value="RNA_pol_sigma70_r4"/>
</dbReference>
<dbReference type="InterPro" id="IPR013324">
    <property type="entry name" value="RNA_pol_sigma_r3/r4-like"/>
</dbReference>
<dbReference type="Gene3D" id="1.20.120.1810">
    <property type="match status" value="1"/>
</dbReference>
<sequence>MIAASKNHVEVCGLLLQAGADPDLQDKDSLTALDLAIKAGATAARETLLEFTRNRTQPTSGTMGAWYPDAHTEVKTQGSIQKTDLPAQESSVEDEIAFGDWEPLTESIPPEDDAQLRSRAIQTQAAIDQHVPHDSNVTSWEDVSAYLPEHALKEVFSDSIEYALRAILLRSLREGSVPSLQIESLLEEMGSASSDNLKRLMSQVINDLGAELDERNEGLEEAEGPRVPHPSNATDEEQRISDDAVEYLLGLLQPGNDPGKLFAKEAYRLPLLTPSEEVEIAKEMELAQEQARDVLSKWDDGLCQLLLKCSEVESGLLPLKLVRGERKTGTDENYDDVSEAGVWNTISLSGHSGSKILKKEEGTDTAESDPVDELTEFLSHVEHLRELTKSTSAPQSGDKVRAVLDAMRLSGTFLCSLEQRKSKQPEAIEFSRYISRFIKARDRLILSNLKLVIPIVKRFLGKGAEYSDLLQEGHIGLIRAADKFDWRRGYRFSTMATWWIRQQVSRAAPELARLIRLPTHAVEATWEMARLVREYIDQYDYPPSVHWLAQRLGLSESKTESYLRTISEPLSLDVLKSNAWSPAHDDFDQVENLYRKECASKVEELLQLIGSQSGKVIREKVLRMRYGIGTRGEFTLDEIGKRYNLTRERIRQIEQKAITQLQMRLRQTNSAVTQSSNATSMPSCMKQKGGASRDSSSRTQPPTLASTAGPMSDTHSEQFVADCSPSTDSHHLFTKRQQVLQKVMVNGIAVMHYVESGRQKTCVLLPETNSTSEKEIAGELLAAGFNFRPGQGFFL</sequence>
<accession>A0A0W7YTK3</accession>
<keyword evidence="1 6" id="KW-0805">Transcription regulation</keyword>
<dbReference type="PANTHER" id="PTHR30603:SF47">
    <property type="entry name" value="RNA POLYMERASE SIGMA FACTOR SIGD, CHLOROPLASTIC"/>
    <property type="match status" value="1"/>
</dbReference>
<evidence type="ECO:0000256" key="6">
    <source>
        <dbReference type="RuleBase" id="RU362124"/>
    </source>
</evidence>
<dbReference type="InterPro" id="IPR014284">
    <property type="entry name" value="RNA_pol_sigma-70_dom"/>
</dbReference>
<evidence type="ECO:0000256" key="7">
    <source>
        <dbReference type="SAM" id="MobiDB-lite"/>
    </source>
</evidence>
<gene>
    <name evidence="10" type="ORF">AS359_11590</name>
</gene>
<dbReference type="GO" id="GO:0006352">
    <property type="term" value="P:DNA-templated transcription initiation"/>
    <property type="evidence" value="ECO:0007669"/>
    <property type="project" value="InterPro"/>
</dbReference>